<organism evidence="7">
    <name type="scientific">Culicoides sonorensis</name>
    <name type="common">Biting midge</name>
    <dbReference type="NCBI Taxonomy" id="179676"/>
    <lineage>
        <taxon>Eukaryota</taxon>
        <taxon>Metazoa</taxon>
        <taxon>Ecdysozoa</taxon>
        <taxon>Arthropoda</taxon>
        <taxon>Hexapoda</taxon>
        <taxon>Insecta</taxon>
        <taxon>Pterygota</taxon>
        <taxon>Neoptera</taxon>
        <taxon>Endopterygota</taxon>
        <taxon>Diptera</taxon>
        <taxon>Nematocera</taxon>
        <taxon>Chironomoidea</taxon>
        <taxon>Ceratopogonidae</taxon>
        <taxon>Ceratopogoninae</taxon>
        <taxon>Culicoides</taxon>
        <taxon>Monoculicoides</taxon>
    </lineage>
</organism>
<evidence type="ECO:0000256" key="2">
    <source>
        <dbReference type="ARBA" id="ARBA00005679"/>
    </source>
</evidence>
<feature type="signal peptide" evidence="6">
    <location>
        <begin position="1"/>
        <end position="21"/>
    </location>
</feature>
<comment type="similarity">
    <text evidence="2">Belongs to the GILT family.</text>
</comment>
<proteinExistence type="inferred from homology"/>
<evidence type="ECO:0000313" key="7">
    <source>
        <dbReference type="EMBL" id="SSX21547.1"/>
    </source>
</evidence>
<dbReference type="EMBL" id="UFQT01000197">
    <property type="protein sequence ID" value="SSX21547.1"/>
    <property type="molecule type" value="Genomic_DNA"/>
</dbReference>
<keyword evidence="5" id="KW-0325">Glycoprotein</keyword>
<keyword evidence="4 6" id="KW-0732">Signal</keyword>
<dbReference type="PANTHER" id="PTHR13234:SF8">
    <property type="entry name" value="GAMMA-INTERFERON-INDUCIBLE LYSOSOMAL THIOL REDUCTASE"/>
    <property type="match status" value="1"/>
</dbReference>
<name>A0A336LZ83_CULSO</name>
<reference evidence="7" key="1">
    <citation type="submission" date="2018-07" db="EMBL/GenBank/DDBJ databases">
        <authorList>
            <person name="Quirk P.G."/>
            <person name="Krulwich T.A."/>
        </authorList>
    </citation>
    <scope>NUCLEOTIDE SEQUENCE</scope>
</reference>
<accession>A0A336LZ83</accession>
<dbReference type="GO" id="GO:0016671">
    <property type="term" value="F:oxidoreductase activity, acting on a sulfur group of donors, disulfide as acceptor"/>
    <property type="evidence" value="ECO:0007669"/>
    <property type="project" value="InterPro"/>
</dbReference>
<evidence type="ECO:0000256" key="5">
    <source>
        <dbReference type="ARBA" id="ARBA00023180"/>
    </source>
</evidence>
<evidence type="ECO:0000256" key="3">
    <source>
        <dbReference type="ARBA" id="ARBA00022525"/>
    </source>
</evidence>
<dbReference type="AlphaFoldDB" id="A0A336LZ83"/>
<dbReference type="VEuPathDB" id="VectorBase:CSON004807"/>
<dbReference type="PANTHER" id="PTHR13234">
    <property type="entry name" value="GAMMA-INTERFERON INDUCIBLE LYSOSOMAL THIOL REDUCTASE GILT"/>
    <property type="match status" value="1"/>
</dbReference>
<evidence type="ECO:0000256" key="1">
    <source>
        <dbReference type="ARBA" id="ARBA00004613"/>
    </source>
</evidence>
<feature type="chain" id="PRO_5016265038" evidence="6">
    <location>
        <begin position="22"/>
        <end position="220"/>
    </location>
</feature>
<comment type="subcellular location">
    <subcellularLocation>
        <location evidence="1">Secreted</location>
    </subcellularLocation>
</comment>
<protein>
    <submittedName>
        <fullName evidence="7">CSON004807 protein</fullName>
    </submittedName>
</protein>
<dbReference type="InterPro" id="IPR004911">
    <property type="entry name" value="Interferon-induced_GILT"/>
</dbReference>
<sequence length="220" mass="25311">MKFTLLTFFIIIGFRVQSISCEKPKFYIIFEGFCVYSKKFITDILAKDYTPILDDYIDIIFIPFGKARQIRGSKMFHCQHGPDECQINKIMACALHFMELNKKNQSSQVELIGCMMSDPLKWMKCVRDMSFDKVDECSNSTLGQNLQIKNHKLQNKVVGGFPQGVPLVMVSYHPNDYESIKYTEVKKTICEYVEPDLNDELAIYCGIENGFANRGSSNFL</sequence>
<keyword evidence="3" id="KW-0964">Secreted</keyword>
<evidence type="ECO:0000256" key="6">
    <source>
        <dbReference type="SAM" id="SignalP"/>
    </source>
</evidence>
<dbReference type="Pfam" id="PF03227">
    <property type="entry name" value="GILT"/>
    <property type="match status" value="1"/>
</dbReference>
<gene>
    <name evidence="7" type="primary">CSON004807</name>
</gene>
<dbReference type="GO" id="GO:0005576">
    <property type="term" value="C:extracellular region"/>
    <property type="evidence" value="ECO:0007669"/>
    <property type="project" value="UniProtKB-SubCell"/>
</dbReference>
<evidence type="ECO:0000256" key="4">
    <source>
        <dbReference type="ARBA" id="ARBA00022729"/>
    </source>
</evidence>